<proteinExistence type="predicted"/>
<accession>A0A1H7B256</accession>
<evidence type="ECO:0000313" key="2">
    <source>
        <dbReference type="Proteomes" id="UP000199662"/>
    </source>
</evidence>
<sequence>MQRMRTIASNMVFSLKCKEAGLENGVALPKKEQGIFTNFIRE</sequence>
<protein>
    <submittedName>
        <fullName evidence="1">Uncharacterized protein</fullName>
    </submittedName>
</protein>
<dbReference type="AlphaFoldDB" id="A0A1H7B256"/>
<dbReference type="Proteomes" id="UP000199662">
    <property type="component" value="Unassembled WGS sequence"/>
</dbReference>
<reference evidence="1 2" key="1">
    <citation type="submission" date="2016-10" db="EMBL/GenBank/DDBJ databases">
        <authorList>
            <person name="de Groot N.N."/>
        </authorList>
    </citation>
    <scope>NUCLEOTIDE SEQUENCE [LARGE SCALE GENOMIC DNA]</scope>
    <source>
        <strain evidence="1 2">DSM 2179</strain>
    </source>
</reference>
<evidence type="ECO:0000313" key="1">
    <source>
        <dbReference type="EMBL" id="SEJ67455.1"/>
    </source>
</evidence>
<name>A0A1H7B256_9FIRM</name>
<organism evidence="1 2">
    <name type="scientific">Propionispira arboris</name>
    <dbReference type="NCBI Taxonomy" id="84035"/>
    <lineage>
        <taxon>Bacteria</taxon>
        <taxon>Bacillati</taxon>
        <taxon>Bacillota</taxon>
        <taxon>Negativicutes</taxon>
        <taxon>Selenomonadales</taxon>
        <taxon>Selenomonadaceae</taxon>
        <taxon>Propionispira</taxon>
    </lineage>
</organism>
<gene>
    <name evidence="1" type="ORF">SAMN05660742_11382</name>
</gene>
<dbReference type="RefSeq" id="WP_281246442.1">
    <property type="nucleotide sequence ID" value="NZ_FNZK01000013.1"/>
</dbReference>
<dbReference type="STRING" id="84035.SAMN05660742_11382"/>
<dbReference type="EMBL" id="FNZK01000013">
    <property type="protein sequence ID" value="SEJ67455.1"/>
    <property type="molecule type" value="Genomic_DNA"/>
</dbReference>
<keyword evidence="2" id="KW-1185">Reference proteome</keyword>